<evidence type="ECO:0000259" key="2">
    <source>
        <dbReference type="Pfam" id="PF17289"/>
    </source>
</evidence>
<dbReference type="Gene3D" id="3.30.420.240">
    <property type="match status" value="1"/>
</dbReference>
<gene>
    <name evidence="3" type="ORF">MM415B03433_0009</name>
</gene>
<dbReference type="InterPro" id="IPR027417">
    <property type="entry name" value="P-loop_NTPase"/>
</dbReference>
<evidence type="ECO:0000313" key="3">
    <source>
        <dbReference type="EMBL" id="QJA91220.1"/>
    </source>
</evidence>
<dbReference type="EMBL" id="MT142970">
    <property type="protein sequence ID" value="QJA91220.1"/>
    <property type="molecule type" value="Genomic_DNA"/>
</dbReference>
<dbReference type="Gene3D" id="3.40.50.300">
    <property type="entry name" value="P-loop containing nucleotide triphosphate hydrolases"/>
    <property type="match status" value="1"/>
</dbReference>
<accession>A0A6M3L965</accession>
<dbReference type="Pfam" id="PF03237">
    <property type="entry name" value="Terminase_6N"/>
    <property type="match status" value="1"/>
</dbReference>
<keyword evidence="1" id="KW-1188">Viral release from host cell</keyword>
<name>A0A6M3L965_9ZZZZ</name>
<dbReference type="Pfam" id="PF17289">
    <property type="entry name" value="Terminase_6C"/>
    <property type="match status" value="1"/>
</dbReference>
<organism evidence="3">
    <name type="scientific">viral metagenome</name>
    <dbReference type="NCBI Taxonomy" id="1070528"/>
    <lineage>
        <taxon>unclassified sequences</taxon>
        <taxon>metagenomes</taxon>
        <taxon>organismal metagenomes</taxon>
    </lineage>
</organism>
<protein>
    <submittedName>
        <fullName evidence="3">Putative terminase</fullName>
    </submittedName>
</protein>
<sequence>MPGDYAWIAPIFATTERGVDAMRTIADPPLAEIRGSSPRYADVMNGRSRIFYLSADKPDGIRGYGFRGVVIDEAAMIDKVAWDYVIRPALTDYAGWGLMLGTPKGRNHFFDWWTRGQDAGEPEWASLSFPSASNPYLPAGEIAAAQAGLPADAFRQEYLAEFLEDHAGVFRGIDDCLTQAPCTHSGPFVVGCDLAKHQDFTVLVALCEQCGCGRQIDRFNRIDWPEQKFRIRAFCARWSNAQLYVDATGVGDPIYDDLRAAGLNVRPFKFGAQSKRALVQALMVAVEQRMIRWPVDWEVLTNELRRYEYQYSRTGEVHYSAPEGYHDDCVMALGLATMGLRGFIRPQVFDSASGSSAAKLRASDKRLDELIGGVTDYELREELTRLAEQEVR</sequence>
<dbReference type="InterPro" id="IPR035421">
    <property type="entry name" value="Terminase_6C"/>
</dbReference>
<proteinExistence type="predicted"/>
<feature type="domain" description="Terminase large subunit gp17-like C-terminal" evidence="2">
    <location>
        <begin position="191"/>
        <end position="338"/>
    </location>
</feature>
<evidence type="ECO:0000256" key="1">
    <source>
        <dbReference type="ARBA" id="ARBA00022612"/>
    </source>
</evidence>
<dbReference type="AlphaFoldDB" id="A0A6M3L965"/>
<reference evidence="3" key="1">
    <citation type="submission" date="2020-03" db="EMBL/GenBank/DDBJ databases">
        <title>The deep terrestrial virosphere.</title>
        <authorList>
            <person name="Holmfeldt K."/>
            <person name="Nilsson E."/>
            <person name="Simone D."/>
            <person name="Lopez-Fernandez M."/>
            <person name="Wu X."/>
            <person name="de Brujin I."/>
            <person name="Lundin D."/>
            <person name="Andersson A."/>
            <person name="Bertilsson S."/>
            <person name="Dopson M."/>
        </authorList>
    </citation>
    <scope>NUCLEOTIDE SEQUENCE</scope>
    <source>
        <strain evidence="3">MM415B03433</strain>
    </source>
</reference>